<evidence type="ECO:0000259" key="1">
    <source>
        <dbReference type="PROSITE" id="PS51819"/>
    </source>
</evidence>
<evidence type="ECO:0000313" key="3">
    <source>
        <dbReference type="Proteomes" id="UP000031014"/>
    </source>
</evidence>
<dbReference type="OrthoDB" id="9814858at2"/>
<dbReference type="InterPro" id="IPR029068">
    <property type="entry name" value="Glyas_Bleomycin-R_OHBP_Dase"/>
</dbReference>
<sequence length="117" mass="14146">MRFHHFALEVNDLTLSKKFYEEFLGFNESRRILFEKEEMIFLEQNGFRLELSQKKSDGEIGEKTHFCFEVDNLDEKMQEMLDREYHSFEGPYTLDNGWKTIFYLGPDKEVIEFLEVI</sequence>
<accession>A0A0A8X0M7</accession>
<feature type="domain" description="VOC" evidence="1">
    <location>
        <begin position="2"/>
        <end position="117"/>
    </location>
</feature>
<dbReference type="AlphaFoldDB" id="A0A0A8X0M7"/>
<dbReference type="InterPro" id="IPR004360">
    <property type="entry name" value="Glyas_Fos-R_dOase_dom"/>
</dbReference>
<keyword evidence="3" id="KW-1185">Reference proteome</keyword>
<dbReference type="InterPro" id="IPR037523">
    <property type="entry name" value="VOC_core"/>
</dbReference>
<dbReference type="RefSeq" id="WP_041965374.1">
    <property type="nucleotide sequence ID" value="NZ_BASE01000035.1"/>
</dbReference>
<name>A0A0A8X0M7_MESS1</name>
<dbReference type="SUPFAM" id="SSF54593">
    <property type="entry name" value="Glyoxalase/Bleomycin resistance protein/Dihydroxybiphenyl dioxygenase"/>
    <property type="match status" value="1"/>
</dbReference>
<dbReference type="EMBL" id="BASE01000035">
    <property type="protein sequence ID" value="GAM13540.1"/>
    <property type="molecule type" value="Genomic_DNA"/>
</dbReference>
<dbReference type="PANTHER" id="PTHR36113:SF3">
    <property type="entry name" value="SLL5075 PROTEIN"/>
    <property type="match status" value="1"/>
</dbReference>
<dbReference type="PANTHER" id="PTHR36113">
    <property type="entry name" value="LYASE, PUTATIVE-RELATED-RELATED"/>
    <property type="match status" value="1"/>
</dbReference>
<dbReference type="CDD" id="cd06587">
    <property type="entry name" value="VOC"/>
    <property type="match status" value="1"/>
</dbReference>
<dbReference type="InterPro" id="IPR051332">
    <property type="entry name" value="Fosfomycin_Res_Enzymes"/>
</dbReference>
<gene>
    <name evidence="2" type="ORF">SAMD00020551_1685</name>
</gene>
<comment type="caution">
    <text evidence="2">The sequence shown here is derived from an EMBL/GenBank/DDBJ whole genome shotgun (WGS) entry which is preliminary data.</text>
</comment>
<dbReference type="Proteomes" id="UP000031014">
    <property type="component" value="Unassembled WGS sequence"/>
</dbReference>
<reference evidence="2 3" key="1">
    <citation type="submission" date="2013-06" db="EMBL/GenBank/DDBJ databases">
        <title>Whole genome shotgun sequence of Bacillus selenatarsenatis SF-1.</title>
        <authorList>
            <person name="Kuroda M."/>
            <person name="Sei K."/>
            <person name="Yamashita M."/>
            <person name="Ike M."/>
        </authorList>
    </citation>
    <scope>NUCLEOTIDE SEQUENCE [LARGE SCALE GENOMIC DNA]</scope>
    <source>
        <strain evidence="2 3">SF-1</strain>
    </source>
</reference>
<evidence type="ECO:0000313" key="2">
    <source>
        <dbReference type="EMBL" id="GAM13540.1"/>
    </source>
</evidence>
<dbReference type="STRING" id="1321606.SAMD00020551_1685"/>
<dbReference type="Pfam" id="PF00903">
    <property type="entry name" value="Glyoxalase"/>
    <property type="match status" value="1"/>
</dbReference>
<dbReference type="Gene3D" id="3.10.180.10">
    <property type="entry name" value="2,3-Dihydroxybiphenyl 1,2-Dioxygenase, domain 1"/>
    <property type="match status" value="1"/>
</dbReference>
<proteinExistence type="predicted"/>
<organism evidence="2 3">
    <name type="scientific">Mesobacillus selenatarsenatis (strain DSM 18680 / JCM 14380 / FERM P-15431 / SF-1)</name>
    <dbReference type="NCBI Taxonomy" id="1321606"/>
    <lineage>
        <taxon>Bacteria</taxon>
        <taxon>Bacillati</taxon>
        <taxon>Bacillota</taxon>
        <taxon>Bacilli</taxon>
        <taxon>Bacillales</taxon>
        <taxon>Bacillaceae</taxon>
        <taxon>Mesobacillus</taxon>
    </lineage>
</organism>
<protein>
    <recommendedName>
        <fullName evidence="1">VOC domain-containing protein</fullName>
    </recommendedName>
</protein>
<dbReference type="PROSITE" id="PS51819">
    <property type="entry name" value="VOC"/>
    <property type="match status" value="1"/>
</dbReference>